<comment type="subcellular location">
    <subcellularLocation>
        <location evidence="2">Cytoplasm</location>
    </subcellularLocation>
</comment>
<dbReference type="SUPFAM" id="SSF53613">
    <property type="entry name" value="Ribokinase-like"/>
    <property type="match status" value="1"/>
</dbReference>
<keyword evidence="12 15" id="KW-0418">Kinase</keyword>
<keyword evidence="11 15" id="KW-0547">Nucleotide-binding</keyword>
<evidence type="ECO:0000256" key="5">
    <source>
        <dbReference type="ARBA" id="ARBA00013596"/>
    </source>
</evidence>
<dbReference type="InterPro" id="IPR002178">
    <property type="entry name" value="PTS_EIIA_type-2_dom"/>
</dbReference>
<dbReference type="InterPro" id="IPR000032">
    <property type="entry name" value="HPr-like"/>
</dbReference>
<dbReference type="PROSITE" id="PS00583">
    <property type="entry name" value="PFKB_KINASES_1"/>
    <property type="match status" value="1"/>
</dbReference>
<dbReference type="CDD" id="cd00211">
    <property type="entry name" value="PTS_IIA_fru"/>
    <property type="match status" value="1"/>
</dbReference>
<dbReference type="PRINTS" id="PR00107">
    <property type="entry name" value="PHOSPHOCPHPR"/>
</dbReference>
<accession>A0ABS2BHI5</accession>
<dbReference type="InterPro" id="IPR022463">
    <property type="entry name" value="1-PFruKinase"/>
</dbReference>
<dbReference type="InterPro" id="IPR017583">
    <property type="entry name" value="Tagatose/fructose_Pkinase"/>
</dbReference>
<keyword evidence="9 15" id="KW-0808">Transferase</keyword>
<feature type="domain" description="PTS EIIA type-2" evidence="17">
    <location>
        <begin position="3"/>
        <end position="143"/>
    </location>
</feature>
<dbReference type="SUPFAM" id="SSF55804">
    <property type="entry name" value="Phoshotransferase/anion transport protein"/>
    <property type="match status" value="1"/>
</dbReference>
<dbReference type="Gene3D" id="3.30.1340.10">
    <property type="entry name" value="HPr-like"/>
    <property type="match status" value="1"/>
</dbReference>
<keyword evidence="8" id="KW-0762">Sugar transport</keyword>
<dbReference type="EC" id="2.7.1.56" evidence="4 15"/>
<dbReference type="InterPro" id="IPR029056">
    <property type="entry name" value="Ribokinase-like"/>
</dbReference>
<dbReference type="PANTHER" id="PTHR46566">
    <property type="entry name" value="1-PHOSPHOFRUCTOKINASE-RELATED"/>
    <property type="match status" value="1"/>
</dbReference>
<dbReference type="GO" id="GO:0008662">
    <property type="term" value="F:1-phosphofructokinase activity"/>
    <property type="evidence" value="ECO:0007669"/>
    <property type="project" value="UniProtKB-EC"/>
</dbReference>
<dbReference type="RefSeq" id="WP_203536729.1">
    <property type="nucleotide sequence ID" value="NZ_JAESND010000001.1"/>
</dbReference>
<dbReference type="Pfam" id="PF00294">
    <property type="entry name" value="PfkB"/>
    <property type="match status" value="1"/>
</dbReference>
<keyword evidence="7" id="KW-0597">Phosphoprotein</keyword>
<dbReference type="NCBIfam" id="TIGR03168">
    <property type="entry name" value="1-PFK"/>
    <property type="match status" value="1"/>
</dbReference>
<dbReference type="InterPro" id="IPR002114">
    <property type="entry name" value="PTS_HPr_Ser_P_site"/>
</dbReference>
<evidence type="ECO:0000256" key="8">
    <source>
        <dbReference type="ARBA" id="ARBA00022597"/>
    </source>
</evidence>
<dbReference type="Gene3D" id="3.40.930.10">
    <property type="entry name" value="Mannitol-specific EII, Chain A"/>
    <property type="match status" value="1"/>
</dbReference>
<keyword evidence="6" id="KW-0963">Cytoplasm</keyword>
<dbReference type="InterPro" id="IPR016152">
    <property type="entry name" value="PTrfase/Anion_transptr"/>
</dbReference>
<dbReference type="InterPro" id="IPR001020">
    <property type="entry name" value="PTS_HPr_His_P_site"/>
</dbReference>
<comment type="similarity">
    <text evidence="3 15">Belongs to the carbohydrate kinase PfkB family.</text>
</comment>
<dbReference type="PROSITE" id="PS51350">
    <property type="entry name" value="PTS_HPR_DOM"/>
    <property type="match status" value="1"/>
</dbReference>
<feature type="compositionally biased region" description="Low complexity" evidence="16">
    <location>
        <begin position="255"/>
        <end position="273"/>
    </location>
</feature>
<evidence type="ECO:0000256" key="6">
    <source>
        <dbReference type="ARBA" id="ARBA00022490"/>
    </source>
</evidence>
<dbReference type="InterPro" id="IPR035895">
    <property type="entry name" value="HPr-like_sf"/>
</dbReference>
<dbReference type="InterPro" id="IPR002173">
    <property type="entry name" value="Carboh/pur_kinase_PfkB_CS"/>
</dbReference>
<evidence type="ECO:0000256" key="12">
    <source>
        <dbReference type="ARBA" id="ARBA00022777"/>
    </source>
</evidence>
<comment type="function">
    <text evidence="15">Catalyzes the ATP-dependent phosphorylation of fructose-l-phosphate to fructose-l,6-bisphosphate.</text>
</comment>
<dbReference type="Gene3D" id="3.40.1190.20">
    <property type="match status" value="1"/>
</dbReference>
<dbReference type="PANTHER" id="PTHR46566:SF5">
    <property type="entry name" value="1-PHOSPHOFRUCTOKINASE"/>
    <property type="match status" value="1"/>
</dbReference>
<comment type="catalytic activity">
    <reaction evidence="14 15">
        <text>beta-D-fructose 1-phosphate + ATP = beta-D-fructose 1,6-bisphosphate + ADP + H(+)</text>
        <dbReference type="Rhea" id="RHEA:14213"/>
        <dbReference type="ChEBI" id="CHEBI:15378"/>
        <dbReference type="ChEBI" id="CHEBI:30616"/>
        <dbReference type="ChEBI" id="CHEBI:32966"/>
        <dbReference type="ChEBI" id="CHEBI:138881"/>
        <dbReference type="ChEBI" id="CHEBI:456216"/>
        <dbReference type="EC" id="2.7.1.56"/>
    </reaction>
</comment>
<sequence length="706" mass="73845">MALLLTPALARLNASPADKKAAIAEVAALLAEAGFIDPAYGDSMLAREDQANTYLSHGVAIPHGIPKDRHLVKQTGIAVLQVPAGVMWMGEEKARFIVGIAAQNDEHIAVLRRLTRLLGDEARLERLFVTGDVNEIVAALADEAPAAAAPAGGVADFSVKAEIVLDYPSGLHARPASGWVGTAKRFNAQLRVRHGDEIANAKSMVSLLQLGAEYGARLTVSAEGDDASDAIAALCATIAELSHAEKANAPAGFKPAASTAPARPPAAGRATEPSPDDPLVAGKALELALRRVERHLTREAASEMTDAATREVMVRRQAYLGYLPLLRRVSARLLSGQHVVDAWRDAVGETARDDVLAPEQGDLQALGEQVSLALKQKPVVTVTCNPAIDLTVALPSLRAGEVNLAADAARNAGGKGINVAACLADYGLAVTVTGFLGRDNAAVFERFFDDRGLDNRMVGVDGETRINIKLVDEQRRQTTDLNLPSFTVDADAQQALERELDTLAGNAAWVVLSGSLPIGVPAGFYRFITALMHAQGVKVALDTSGEALRASLSGTASAALPHLVKPNRRELEQWAGRALPTLADVVAAAQELQQRGIAQVVVSLGEEGALLVEADAVRQALPPALALGSTVGAGDALVAGLIAAQLEGRYGDDALRRAVACASAKLAVVGPALPAQSDIDAIAARVEIRRIEQPSSHVAPAHATEE</sequence>
<proteinExistence type="inferred from homology"/>
<comment type="caution">
    <text evidence="19">The sequence shown here is derived from an EMBL/GenBank/DDBJ whole genome shotgun (WGS) entry which is preliminary data.</text>
</comment>
<comment type="function">
    <text evidence="1">The phosphoenolpyruvate-dependent sugar phosphotransferase system (sugar PTS), a major carbohydrate active transport system, catalyzes the phosphorylation of incoming sugar substrates concomitantly with their translocation across the cell membrane. The enzyme II FruAB PTS system is involved in fructose transport.</text>
</comment>
<evidence type="ECO:0000256" key="15">
    <source>
        <dbReference type="RuleBase" id="RU369061"/>
    </source>
</evidence>
<evidence type="ECO:0000259" key="17">
    <source>
        <dbReference type="PROSITE" id="PS51094"/>
    </source>
</evidence>
<dbReference type="Pfam" id="PF00359">
    <property type="entry name" value="PTS_EIIA_2"/>
    <property type="match status" value="1"/>
</dbReference>
<dbReference type="PROSITE" id="PS51094">
    <property type="entry name" value="PTS_EIIA_TYPE_2"/>
    <property type="match status" value="1"/>
</dbReference>
<dbReference type="PROSITE" id="PS00584">
    <property type="entry name" value="PFKB_KINASES_2"/>
    <property type="match status" value="1"/>
</dbReference>
<dbReference type="PROSITE" id="PS00589">
    <property type="entry name" value="PTS_HPR_SER"/>
    <property type="match status" value="1"/>
</dbReference>
<keyword evidence="8" id="KW-0813">Transport</keyword>
<dbReference type="SUPFAM" id="SSF55594">
    <property type="entry name" value="HPr-like"/>
    <property type="match status" value="1"/>
</dbReference>
<dbReference type="Pfam" id="PF00381">
    <property type="entry name" value="PTS-HPr"/>
    <property type="match status" value="1"/>
</dbReference>
<evidence type="ECO:0000256" key="13">
    <source>
        <dbReference type="ARBA" id="ARBA00022840"/>
    </source>
</evidence>
<dbReference type="NCBIfam" id="TIGR03828">
    <property type="entry name" value="pfkB"/>
    <property type="match status" value="1"/>
</dbReference>
<feature type="region of interest" description="Disordered" evidence="16">
    <location>
        <begin position="250"/>
        <end position="278"/>
    </location>
</feature>
<reference evidence="19 20" key="1">
    <citation type="submission" date="2021-01" db="EMBL/GenBank/DDBJ databases">
        <title>Draft Genome Sequence and Polyhydroxyalkanoate Biosynthetic Potential of Jeongeupia naejangsanensis Type Strain DSM 24253.</title>
        <authorList>
            <person name="Turrini P."/>
            <person name="Artuso I."/>
            <person name="Lugli G.A."/>
            <person name="Frangipani E."/>
            <person name="Ventura M."/>
            <person name="Visca P."/>
        </authorList>
    </citation>
    <scope>NUCLEOTIDE SEQUENCE [LARGE SCALE GENOMIC DNA]</scope>
    <source>
        <strain evidence="19 20">DSM 24253</strain>
    </source>
</reference>
<evidence type="ECO:0000256" key="10">
    <source>
        <dbReference type="ARBA" id="ARBA00022683"/>
    </source>
</evidence>
<dbReference type="NCBIfam" id="TIGR01003">
    <property type="entry name" value="PTS_HPr_family"/>
    <property type="match status" value="1"/>
</dbReference>
<evidence type="ECO:0000256" key="3">
    <source>
        <dbReference type="ARBA" id="ARBA00010688"/>
    </source>
</evidence>
<evidence type="ECO:0000313" key="20">
    <source>
        <dbReference type="Proteomes" id="UP000809431"/>
    </source>
</evidence>
<name>A0ABS2BHI5_9NEIS</name>
<dbReference type="CDD" id="cd00367">
    <property type="entry name" value="PTS-HPr_like"/>
    <property type="match status" value="1"/>
</dbReference>
<evidence type="ECO:0000256" key="14">
    <source>
        <dbReference type="ARBA" id="ARBA00047745"/>
    </source>
</evidence>
<gene>
    <name evidence="19" type="primary">pfkB</name>
    <name evidence="19" type="ORF">JMJ54_04490</name>
</gene>
<evidence type="ECO:0000256" key="2">
    <source>
        <dbReference type="ARBA" id="ARBA00004496"/>
    </source>
</evidence>
<evidence type="ECO:0000256" key="16">
    <source>
        <dbReference type="SAM" id="MobiDB-lite"/>
    </source>
</evidence>
<evidence type="ECO:0000256" key="4">
    <source>
        <dbReference type="ARBA" id="ARBA00012131"/>
    </source>
</evidence>
<keyword evidence="20" id="KW-1185">Reference proteome</keyword>
<dbReference type="PROSITE" id="PS00369">
    <property type="entry name" value="PTS_HPR_HIS"/>
    <property type="match status" value="1"/>
</dbReference>
<keyword evidence="13 15" id="KW-0067">ATP-binding</keyword>
<dbReference type="CDD" id="cd01164">
    <property type="entry name" value="FruK_PfkB_like"/>
    <property type="match status" value="1"/>
</dbReference>
<evidence type="ECO:0000256" key="7">
    <source>
        <dbReference type="ARBA" id="ARBA00022553"/>
    </source>
</evidence>
<protein>
    <recommendedName>
        <fullName evidence="5 15">1-phosphofructokinase</fullName>
        <shortName evidence="15">Fru1PK</shortName>
        <ecNumber evidence="4 15">2.7.1.56</ecNumber>
    </recommendedName>
    <alternativeName>
        <fullName evidence="15">Fructose 1-phosphate kinase</fullName>
    </alternativeName>
</protein>
<evidence type="ECO:0000313" key="19">
    <source>
        <dbReference type="EMBL" id="MBM3115080.1"/>
    </source>
</evidence>
<keyword evidence="10" id="KW-0598">Phosphotransferase system</keyword>
<dbReference type="EMBL" id="JAESND010000001">
    <property type="protein sequence ID" value="MBM3115080.1"/>
    <property type="molecule type" value="Genomic_DNA"/>
</dbReference>
<evidence type="ECO:0000256" key="11">
    <source>
        <dbReference type="ARBA" id="ARBA00022741"/>
    </source>
</evidence>
<dbReference type="Proteomes" id="UP000809431">
    <property type="component" value="Unassembled WGS sequence"/>
</dbReference>
<organism evidence="19 20">
    <name type="scientific">Jeongeupia naejangsanensis</name>
    <dbReference type="NCBI Taxonomy" id="613195"/>
    <lineage>
        <taxon>Bacteria</taxon>
        <taxon>Pseudomonadati</taxon>
        <taxon>Pseudomonadota</taxon>
        <taxon>Betaproteobacteria</taxon>
        <taxon>Neisseriales</taxon>
        <taxon>Chitinibacteraceae</taxon>
        <taxon>Jeongeupia</taxon>
    </lineage>
</organism>
<evidence type="ECO:0000259" key="18">
    <source>
        <dbReference type="PROSITE" id="PS51350"/>
    </source>
</evidence>
<evidence type="ECO:0000256" key="9">
    <source>
        <dbReference type="ARBA" id="ARBA00022679"/>
    </source>
</evidence>
<evidence type="ECO:0000256" key="1">
    <source>
        <dbReference type="ARBA" id="ARBA00003136"/>
    </source>
</evidence>
<feature type="domain" description="HPr" evidence="18">
    <location>
        <begin position="158"/>
        <end position="246"/>
    </location>
</feature>
<dbReference type="InterPro" id="IPR011611">
    <property type="entry name" value="PfkB_dom"/>
</dbReference>